<dbReference type="Proteomes" id="UP000053890">
    <property type="component" value="Unassembled WGS sequence"/>
</dbReference>
<dbReference type="STRING" id="578459.A0A0N8PZT8"/>
<reference evidence="5 6" key="1">
    <citation type="journal article" date="2015" name="Front. Microbiol.">
        <title>Genome sequence of the plant growth promoting endophytic yeast Rhodotorula graminis WP1.</title>
        <authorList>
            <person name="Firrincieli A."/>
            <person name="Otillar R."/>
            <person name="Salamov A."/>
            <person name="Schmutz J."/>
            <person name="Khan Z."/>
            <person name="Redman R.S."/>
            <person name="Fleck N.D."/>
            <person name="Lindquist E."/>
            <person name="Grigoriev I.V."/>
            <person name="Doty S.L."/>
        </authorList>
    </citation>
    <scope>NUCLEOTIDE SEQUENCE [LARGE SCALE GENOMIC DNA]</scope>
    <source>
        <strain evidence="5 6">WP1</strain>
    </source>
</reference>
<gene>
    <name evidence="5" type="ORF">RHOBADRAFT_55017</name>
</gene>
<feature type="region of interest" description="Disordered" evidence="2">
    <location>
        <begin position="332"/>
        <end position="372"/>
    </location>
</feature>
<feature type="compositionally biased region" description="Polar residues" evidence="2">
    <location>
        <begin position="535"/>
        <end position="544"/>
    </location>
</feature>
<sequence length="658" mass="67286">MIPSPLVLSILGAAFFAALPAVHAEPNGRRAIARADDGYSGARRHLTRRRRDLSTSAHSAAIASRQVHNPRDALERWEKRDEIELARRATPSNSVAVCLGSVAGYGQCGGQGWTSDTCCVAGYTCVYSNDYYSQCLPSPSSSAAKASATSSSSAPAATSTASAYGQCGGIGFAPMLCPASFSCQYVNDYYSQCLVQAATTQATSTTSTKASSTSTAPLATATAMGQCGGLGAPTRLCPAGYVCDTTNALYNQCIPAPSSSSTKASTSSTTASAPLSTVLPYAQCGGGSAPLALCPAGWRCDATNPYYYQCVPQDVYTSSSSTVAASSASAQVPPASSSTKASSTAAPVVPSTSTTPIVATPSSSSSPSSVATAPTSIQTAQPYGPCGGQGVPVALCPATYFCAVINSYYAQCLPVTASTLSLATAPTTTATSFSTVTRASSSSISSTSSAPSASASVNTCPISNAWAQCDSVLWLSKACCPTNYYCSYQSMFYSQCVPGTGSTTSAAMSSTSASSTSKAASSTSSSATPSATPSQICNPNSSGSDGCTPYTVSWSGVTLPSPKVFTDGGHVNYQAVPKSQYKPGQTYLTSGNGWTPQSFGVHFESLNNQPSGVYIGRNFYDWSLAAKAFPSGYCITWVQVDIYNQHFGEGGQAPICTP</sequence>
<dbReference type="GeneID" id="28978065"/>
<feature type="region of interest" description="Disordered" evidence="2">
    <location>
        <begin position="50"/>
        <end position="72"/>
    </location>
</feature>
<feature type="compositionally biased region" description="Low complexity" evidence="2">
    <location>
        <begin position="518"/>
        <end position="534"/>
    </location>
</feature>
<keyword evidence="1 3" id="KW-0732">Signal</keyword>
<dbReference type="OrthoDB" id="2119228at2759"/>
<dbReference type="SUPFAM" id="SSF57180">
    <property type="entry name" value="Cellulose-binding domain"/>
    <property type="match status" value="2"/>
</dbReference>
<dbReference type="AlphaFoldDB" id="A0A0N8PZT8"/>
<feature type="region of interest" description="Disordered" evidence="2">
    <location>
        <begin position="518"/>
        <end position="544"/>
    </location>
</feature>
<feature type="domain" description="CBM1" evidence="4">
    <location>
        <begin position="100"/>
        <end position="136"/>
    </location>
</feature>
<evidence type="ECO:0000256" key="1">
    <source>
        <dbReference type="ARBA" id="ARBA00022729"/>
    </source>
</evidence>
<organism evidence="5 6">
    <name type="scientific">Rhodotorula graminis (strain WP1)</name>
    <dbReference type="NCBI Taxonomy" id="578459"/>
    <lineage>
        <taxon>Eukaryota</taxon>
        <taxon>Fungi</taxon>
        <taxon>Dikarya</taxon>
        <taxon>Basidiomycota</taxon>
        <taxon>Pucciniomycotina</taxon>
        <taxon>Microbotryomycetes</taxon>
        <taxon>Sporidiobolales</taxon>
        <taxon>Sporidiobolaceae</taxon>
        <taxon>Rhodotorula</taxon>
    </lineage>
</organism>
<keyword evidence="6" id="KW-1185">Reference proteome</keyword>
<evidence type="ECO:0000256" key="2">
    <source>
        <dbReference type="SAM" id="MobiDB-lite"/>
    </source>
</evidence>
<dbReference type="GO" id="GO:0005576">
    <property type="term" value="C:extracellular region"/>
    <property type="evidence" value="ECO:0007669"/>
    <property type="project" value="InterPro"/>
</dbReference>
<evidence type="ECO:0000313" key="6">
    <source>
        <dbReference type="Proteomes" id="UP000053890"/>
    </source>
</evidence>
<evidence type="ECO:0000313" key="5">
    <source>
        <dbReference type="EMBL" id="KPV73245.1"/>
    </source>
</evidence>
<dbReference type="InterPro" id="IPR035971">
    <property type="entry name" value="CBD_sf"/>
</dbReference>
<dbReference type="OMA" id="TCCVAGY"/>
<dbReference type="RefSeq" id="XP_018269294.1">
    <property type="nucleotide sequence ID" value="XM_018417617.1"/>
</dbReference>
<feature type="domain" description="CBM1" evidence="4">
    <location>
        <begin position="159"/>
        <end position="194"/>
    </location>
</feature>
<evidence type="ECO:0000259" key="4">
    <source>
        <dbReference type="PROSITE" id="PS51164"/>
    </source>
</evidence>
<dbReference type="Pfam" id="PF00734">
    <property type="entry name" value="CBM_1"/>
    <property type="match status" value="2"/>
</dbReference>
<dbReference type="PROSITE" id="PS51164">
    <property type="entry name" value="CBM1_2"/>
    <property type="match status" value="2"/>
</dbReference>
<name>A0A0N8PZT8_RHOGW</name>
<feature type="signal peptide" evidence="3">
    <location>
        <begin position="1"/>
        <end position="24"/>
    </location>
</feature>
<dbReference type="SMART" id="SM00236">
    <property type="entry name" value="fCBD"/>
    <property type="match status" value="6"/>
</dbReference>
<dbReference type="EMBL" id="KQ474083">
    <property type="protein sequence ID" value="KPV73245.1"/>
    <property type="molecule type" value="Genomic_DNA"/>
</dbReference>
<dbReference type="GO" id="GO:0005975">
    <property type="term" value="P:carbohydrate metabolic process"/>
    <property type="evidence" value="ECO:0007669"/>
    <property type="project" value="InterPro"/>
</dbReference>
<evidence type="ECO:0000256" key="3">
    <source>
        <dbReference type="SAM" id="SignalP"/>
    </source>
</evidence>
<dbReference type="InterPro" id="IPR000254">
    <property type="entry name" value="CBD"/>
</dbReference>
<dbReference type="GO" id="GO:0030248">
    <property type="term" value="F:cellulose binding"/>
    <property type="evidence" value="ECO:0007669"/>
    <property type="project" value="InterPro"/>
</dbReference>
<feature type="chain" id="PRO_5006029392" evidence="3">
    <location>
        <begin position="25"/>
        <end position="658"/>
    </location>
</feature>
<proteinExistence type="predicted"/>
<accession>A0A0N8PZT8</accession>
<protein>
    <submittedName>
        <fullName evidence="5">Carbohydrate-binding module family 1 protein</fullName>
    </submittedName>
</protein>